<comment type="caution">
    <text evidence="1">The sequence shown here is derived from an EMBL/GenBank/DDBJ whole genome shotgun (WGS) entry which is preliminary data.</text>
</comment>
<sequence length="327" mass="36098">MIMSEPVNTAPHTLALEVKYKDKKTQQEKTRRTNYVRFYPGRTEQTRPDGSTSNQLLFGSARYARVGSEAGPLIGAATEHANGVIQLRSGAGIIGGDPHKKDGELERNWTRKFRPRGGKILKSFIDLLELQQTPSGLTAVPYEGGNFVTWEIGTGDLGESEEAYMAALKNKWHHGSVEYIGDTSIHIDASMKPLANVGSRKGRKRGTTTFADQSVGVAQTFAQLNSEDGLMVNGVYVWLTRTWTTQYTEKESEIVFVRQGNHFYRCLVHNKRAWAIPYTKPDAENRYNQALALTAALPETQLIAPTTGVIEPEVAPEGTPEEESAAA</sequence>
<name>A0A1F6CJS8_9BACT</name>
<proteinExistence type="predicted"/>
<evidence type="ECO:0000313" key="1">
    <source>
        <dbReference type="EMBL" id="OGG49132.1"/>
    </source>
</evidence>
<dbReference type="AlphaFoldDB" id="A0A1F6CJS8"/>
<accession>A0A1F6CJS8</accession>
<evidence type="ECO:0000313" key="2">
    <source>
        <dbReference type="Proteomes" id="UP000176445"/>
    </source>
</evidence>
<gene>
    <name evidence="1" type="ORF">A2704_03870</name>
</gene>
<organism evidence="1 2">
    <name type="scientific">Candidatus Kaiserbacteria bacterium RIFCSPHIGHO2_01_FULL_54_36b</name>
    <dbReference type="NCBI Taxonomy" id="1798483"/>
    <lineage>
        <taxon>Bacteria</taxon>
        <taxon>Candidatus Kaiseribacteriota</taxon>
    </lineage>
</organism>
<dbReference type="Proteomes" id="UP000176445">
    <property type="component" value="Unassembled WGS sequence"/>
</dbReference>
<reference evidence="1 2" key="1">
    <citation type="journal article" date="2016" name="Nat. Commun.">
        <title>Thousands of microbial genomes shed light on interconnected biogeochemical processes in an aquifer system.</title>
        <authorList>
            <person name="Anantharaman K."/>
            <person name="Brown C.T."/>
            <person name="Hug L.A."/>
            <person name="Sharon I."/>
            <person name="Castelle C.J."/>
            <person name="Probst A.J."/>
            <person name="Thomas B.C."/>
            <person name="Singh A."/>
            <person name="Wilkins M.J."/>
            <person name="Karaoz U."/>
            <person name="Brodie E.L."/>
            <person name="Williams K.H."/>
            <person name="Hubbard S.S."/>
            <person name="Banfield J.F."/>
        </authorList>
    </citation>
    <scope>NUCLEOTIDE SEQUENCE [LARGE SCALE GENOMIC DNA]</scope>
</reference>
<dbReference type="EMBL" id="MFKW01000080">
    <property type="protein sequence ID" value="OGG49132.1"/>
    <property type="molecule type" value="Genomic_DNA"/>
</dbReference>
<protein>
    <submittedName>
        <fullName evidence="1">Uncharacterized protein</fullName>
    </submittedName>
</protein>